<dbReference type="GO" id="GO:0005737">
    <property type="term" value="C:cytoplasm"/>
    <property type="evidence" value="ECO:0007669"/>
    <property type="project" value="TreeGrafter"/>
</dbReference>
<organism evidence="7 8">
    <name type="scientific">Propioniciclava coleopterorum</name>
    <dbReference type="NCBI Taxonomy" id="2714937"/>
    <lineage>
        <taxon>Bacteria</taxon>
        <taxon>Bacillati</taxon>
        <taxon>Actinomycetota</taxon>
        <taxon>Actinomycetes</taxon>
        <taxon>Propionibacteriales</taxon>
        <taxon>Propionibacteriaceae</taxon>
        <taxon>Propioniciclava</taxon>
    </lineage>
</organism>
<dbReference type="Gene3D" id="3.30.70.120">
    <property type="match status" value="1"/>
</dbReference>
<reference evidence="7 8" key="1">
    <citation type="submission" date="2020-03" db="EMBL/GenBank/DDBJ databases">
        <title>Propioniciclava sp. nov., isolated from Hydrophilus acuminatus.</title>
        <authorList>
            <person name="Hyun D.-W."/>
            <person name="Bae J.-W."/>
        </authorList>
    </citation>
    <scope>NUCLEOTIDE SEQUENCE [LARGE SCALE GENOMIC DNA]</scope>
    <source>
        <strain evidence="7 8">HDW11</strain>
    </source>
</reference>
<dbReference type="SUPFAM" id="SSF102705">
    <property type="entry name" value="NIF3 (NGG1p interacting factor 3)-like"/>
    <property type="match status" value="1"/>
</dbReference>
<evidence type="ECO:0000313" key="7">
    <source>
        <dbReference type="EMBL" id="QIK71172.1"/>
    </source>
</evidence>
<evidence type="ECO:0000256" key="4">
    <source>
        <dbReference type="ARBA" id="ARBA00022723"/>
    </source>
</evidence>
<dbReference type="Proteomes" id="UP000501058">
    <property type="component" value="Chromosome"/>
</dbReference>
<dbReference type="RefSeq" id="WP_166231323.1">
    <property type="nucleotide sequence ID" value="NZ_CP049865.1"/>
</dbReference>
<evidence type="ECO:0000256" key="2">
    <source>
        <dbReference type="ARBA" id="ARBA00011643"/>
    </source>
</evidence>
<feature type="binding site" evidence="6">
    <location>
        <position position="334"/>
    </location>
    <ligand>
        <name>a divalent metal cation</name>
        <dbReference type="ChEBI" id="CHEBI:60240"/>
        <label>1</label>
    </ligand>
</feature>
<keyword evidence="4 5" id="KW-0479">Metal-binding</keyword>
<dbReference type="InterPro" id="IPR017221">
    <property type="entry name" value="DUF34/NIF3_bac"/>
</dbReference>
<dbReference type="FunFam" id="3.40.1390.30:FF:000001">
    <property type="entry name" value="GTP cyclohydrolase 1 type 2"/>
    <property type="match status" value="1"/>
</dbReference>
<evidence type="ECO:0000256" key="6">
    <source>
        <dbReference type="PIRSR" id="PIRSR602678-1"/>
    </source>
</evidence>
<dbReference type="PIRSF" id="PIRSF037489">
    <property type="entry name" value="UCP037489_NIF3_YqfO"/>
    <property type="match status" value="1"/>
</dbReference>
<dbReference type="KEGG" id="prv:G7070_01315"/>
<evidence type="ECO:0000256" key="1">
    <source>
        <dbReference type="ARBA" id="ARBA00006964"/>
    </source>
</evidence>
<dbReference type="InterPro" id="IPR036069">
    <property type="entry name" value="DUF34/NIF3_sf"/>
</dbReference>
<feature type="binding site" evidence="6">
    <location>
        <position position="338"/>
    </location>
    <ligand>
        <name>a divalent metal cation</name>
        <dbReference type="ChEBI" id="CHEBI:60240"/>
        <label>1</label>
    </ligand>
</feature>
<evidence type="ECO:0000256" key="5">
    <source>
        <dbReference type="PIRNR" id="PIRNR037489"/>
    </source>
</evidence>
<name>A0A6G7Y2Y7_9ACTN</name>
<dbReference type="PANTHER" id="PTHR13799">
    <property type="entry name" value="NGG1 INTERACTING FACTOR 3"/>
    <property type="match status" value="1"/>
</dbReference>
<dbReference type="Pfam" id="PF01784">
    <property type="entry name" value="DUF34_NIF3"/>
    <property type="match status" value="1"/>
</dbReference>
<proteinExistence type="inferred from homology"/>
<dbReference type="FunFam" id="3.30.70.120:FF:000006">
    <property type="entry name" value="GTP cyclohydrolase 1 type 2 homolog"/>
    <property type="match status" value="1"/>
</dbReference>
<accession>A0A6G7Y2Y7</accession>
<evidence type="ECO:0000313" key="8">
    <source>
        <dbReference type="Proteomes" id="UP000501058"/>
    </source>
</evidence>
<protein>
    <recommendedName>
        <fullName evidence="3 5">GTP cyclohydrolase 1 type 2 homolog</fullName>
    </recommendedName>
</protein>
<dbReference type="AlphaFoldDB" id="A0A6G7Y2Y7"/>
<feature type="binding site" evidence="6">
    <location>
        <position position="65"/>
    </location>
    <ligand>
        <name>a divalent metal cation</name>
        <dbReference type="ChEBI" id="CHEBI:60240"/>
        <label>1</label>
    </ligand>
</feature>
<dbReference type="Gene3D" id="3.40.1390.30">
    <property type="entry name" value="NIF3 (NGG1p interacting factor 3)-like"/>
    <property type="match status" value="1"/>
</dbReference>
<feature type="binding site" evidence="6">
    <location>
        <position position="104"/>
    </location>
    <ligand>
        <name>a divalent metal cation</name>
        <dbReference type="ChEBI" id="CHEBI:60240"/>
        <label>1</label>
    </ligand>
</feature>
<dbReference type="GO" id="GO:0046872">
    <property type="term" value="F:metal ion binding"/>
    <property type="evidence" value="ECO:0007669"/>
    <property type="project" value="UniProtKB-UniRule"/>
</dbReference>
<dbReference type="PANTHER" id="PTHR13799:SF14">
    <property type="entry name" value="GTP CYCLOHYDROLASE 1 TYPE 2 HOMOLOG"/>
    <property type="match status" value="1"/>
</dbReference>
<gene>
    <name evidence="7" type="ORF">G7070_01315</name>
</gene>
<evidence type="ECO:0000256" key="3">
    <source>
        <dbReference type="ARBA" id="ARBA00022112"/>
    </source>
</evidence>
<sequence length="377" mass="39313">MTRVGDVVGWLEAAYPPALAEEWDRVGLSVGDPDAEVSGVLFAVDVTDAVADEAVERGAQLIVSHHPLLLRGIHAVRADEPKGRVLMRLIRAGVAVFSAHTNADAGTAGVADALADAVGLVERRPMLPAEGAGLDKLAVFVPTGDADAVQDALFAAGAGRVGDYAECSFRSEGTGQFRPLAGAHPTLGTVGAVERVEEVRLEVVLPRARRSAVLAALLAAHPYETPAFDLIELVPAASGLGLGRVGRLPQPVTAAALAQRLARAVPATAGGVRLGGDPDREISTVAVLGGAGDSLLDAARRLGVDCYVTGDLRHHPSQDFLAHDGAPALIDVPHYAAEWLWLPHAEELVRRRASAEGVELATHVSTLVTDPWVAAFR</sequence>
<comment type="similarity">
    <text evidence="1 5">Belongs to the GTP cyclohydrolase I type 2/NIF3 family.</text>
</comment>
<keyword evidence="8" id="KW-1185">Reference proteome</keyword>
<comment type="subunit">
    <text evidence="2">Homohexamer.</text>
</comment>
<dbReference type="NCBIfam" id="TIGR00486">
    <property type="entry name" value="YbgI_SA1388"/>
    <property type="match status" value="1"/>
</dbReference>
<dbReference type="InterPro" id="IPR015867">
    <property type="entry name" value="N-reg_PII/ATP_PRibTrfase_C"/>
</dbReference>
<feature type="binding site" evidence="6">
    <location>
        <position position="66"/>
    </location>
    <ligand>
        <name>a divalent metal cation</name>
        <dbReference type="ChEBI" id="CHEBI:60240"/>
        <label>1</label>
    </ligand>
</feature>
<dbReference type="InterPro" id="IPR002678">
    <property type="entry name" value="DUF34/NIF3"/>
</dbReference>
<dbReference type="EMBL" id="CP049865">
    <property type="protein sequence ID" value="QIK71172.1"/>
    <property type="molecule type" value="Genomic_DNA"/>
</dbReference>